<dbReference type="Gene3D" id="1.10.10.10">
    <property type="entry name" value="Winged helix-like DNA-binding domain superfamily/Winged helix DNA-binding domain"/>
    <property type="match status" value="1"/>
</dbReference>
<feature type="domain" description="HTH lysR-type" evidence="5">
    <location>
        <begin position="1"/>
        <end position="58"/>
    </location>
</feature>
<dbReference type="Proteomes" id="UP001172911">
    <property type="component" value="Unassembled WGS sequence"/>
</dbReference>
<evidence type="ECO:0000313" key="6">
    <source>
        <dbReference type="EMBL" id="MDO7787760.1"/>
    </source>
</evidence>
<dbReference type="GO" id="GO:0003700">
    <property type="term" value="F:DNA-binding transcription factor activity"/>
    <property type="evidence" value="ECO:0007669"/>
    <property type="project" value="InterPro"/>
</dbReference>
<reference evidence="6" key="2">
    <citation type="submission" date="2023-03" db="EMBL/GenBank/DDBJ databases">
        <authorList>
            <person name="Zhang Z."/>
        </authorList>
    </citation>
    <scope>NUCLEOTIDE SEQUENCE</scope>
    <source>
        <strain evidence="6">DSA</strain>
    </source>
</reference>
<dbReference type="PANTHER" id="PTHR30126:SF39">
    <property type="entry name" value="HTH-TYPE TRANSCRIPTIONAL REGULATOR CYSL"/>
    <property type="match status" value="1"/>
</dbReference>
<dbReference type="EMBL" id="JARPTC010000016">
    <property type="protein sequence ID" value="MDO7787760.1"/>
    <property type="molecule type" value="Genomic_DNA"/>
</dbReference>
<sequence>MNIMHLRVFKLLAENESLNKTSKILNISQPTINHNVYLLEQHYGAKLFDRSSKKIKLTRFGEVLNNYVSEMLNLLEQSEKHIQSLVGEVSGNLYLGASHTIAENVLPKIMGMFNHDYPEVDIHLEVTNTQHIAERILEQKLDLGLIEGPVDHIEIKNIPFMRDELLVVLPYNHPLAIKKSLTLKELSTLPFVLREPGSGTRVVMESSLKAAGLDPRELNTVMELGNTQAVIGAVEAGLGATILSELAVTKEIQLKTVKTCKIANIEIKRSFSLIFHQERPLSTVCETFLAFINSQEIASIFKDRD</sequence>
<dbReference type="SUPFAM" id="SSF53850">
    <property type="entry name" value="Periplasmic binding protein-like II"/>
    <property type="match status" value="1"/>
</dbReference>
<evidence type="ECO:0000256" key="2">
    <source>
        <dbReference type="ARBA" id="ARBA00023015"/>
    </source>
</evidence>
<accession>A0AAW7ZE31</accession>
<dbReference type="PROSITE" id="PS50931">
    <property type="entry name" value="HTH_LYSR"/>
    <property type="match status" value="1"/>
</dbReference>
<keyword evidence="4" id="KW-0804">Transcription</keyword>
<keyword evidence="2" id="KW-0805">Transcription regulation</keyword>
<dbReference type="Pfam" id="PF00126">
    <property type="entry name" value="HTH_1"/>
    <property type="match status" value="1"/>
</dbReference>
<dbReference type="PANTHER" id="PTHR30126">
    <property type="entry name" value="HTH-TYPE TRANSCRIPTIONAL REGULATOR"/>
    <property type="match status" value="1"/>
</dbReference>
<evidence type="ECO:0000259" key="5">
    <source>
        <dbReference type="PROSITE" id="PS50931"/>
    </source>
</evidence>
<dbReference type="InterPro" id="IPR000847">
    <property type="entry name" value="LysR_HTH_N"/>
</dbReference>
<gene>
    <name evidence="6" type="ORF">P6N53_11075</name>
</gene>
<evidence type="ECO:0000256" key="1">
    <source>
        <dbReference type="ARBA" id="ARBA00009437"/>
    </source>
</evidence>
<dbReference type="Gene3D" id="3.40.190.290">
    <property type="match status" value="1"/>
</dbReference>
<evidence type="ECO:0000256" key="3">
    <source>
        <dbReference type="ARBA" id="ARBA00023125"/>
    </source>
</evidence>
<reference evidence="6" key="1">
    <citation type="journal article" date="2023" name="J. Hazard. Mater.">
        <title>Anaerobic biodegradation of pyrene and benzo[a]pyrene by a new sulfate-reducing Desulforamulus aquiferis strain DSA.</title>
        <authorList>
            <person name="Zhang Z."/>
            <person name="Sun J."/>
            <person name="Gong X."/>
            <person name="Wang C."/>
            <person name="Wang H."/>
        </authorList>
    </citation>
    <scope>NUCLEOTIDE SEQUENCE</scope>
    <source>
        <strain evidence="6">DSA</strain>
    </source>
</reference>
<dbReference type="InterPro" id="IPR036388">
    <property type="entry name" value="WH-like_DNA-bd_sf"/>
</dbReference>
<dbReference type="CDD" id="cd08420">
    <property type="entry name" value="PBP2_CysL_like"/>
    <property type="match status" value="1"/>
</dbReference>
<dbReference type="RefSeq" id="WP_304543071.1">
    <property type="nucleotide sequence ID" value="NZ_JARPTC010000016.1"/>
</dbReference>
<keyword evidence="7" id="KW-1185">Reference proteome</keyword>
<comment type="similarity">
    <text evidence="1">Belongs to the LysR transcriptional regulatory family.</text>
</comment>
<keyword evidence="3" id="KW-0238">DNA-binding</keyword>
<proteinExistence type="inferred from homology"/>
<evidence type="ECO:0000313" key="7">
    <source>
        <dbReference type="Proteomes" id="UP001172911"/>
    </source>
</evidence>
<comment type="caution">
    <text evidence="6">The sequence shown here is derived from an EMBL/GenBank/DDBJ whole genome shotgun (WGS) entry which is preliminary data.</text>
</comment>
<dbReference type="GO" id="GO:0000976">
    <property type="term" value="F:transcription cis-regulatory region binding"/>
    <property type="evidence" value="ECO:0007669"/>
    <property type="project" value="TreeGrafter"/>
</dbReference>
<name>A0AAW7ZE31_9FIRM</name>
<dbReference type="AlphaFoldDB" id="A0AAW7ZE31"/>
<protein>
    <submittedName>
        <fullName evidence="6">LysR family transcriptional regulator</fullName>
    </submittedName>
</protein>
<dbReference type="InterPro" id="IPR005119">
    <property type="entry name" value="LysR_subst-bd"/>
</dbReference>
<dbReference type="Pfam" id="PF03466">
    <property type="entry name" value="LysR_substrate"/>
    <property type="match status" value="1"/>
</dbReference>
<dbReference type="SUPFAM" id="SSF46785">
    <property type="entry name" value="Winged helix' DNA-binding domain"/>
    <property type="match status" value="1"/>
</dbReference>
<evidence type="ECO:0000256" key="4">
    <source>
        <dbReference type="ARBA" id="ARBA00023163"/>
    </source>
</evidence>
<organism evidence="6 7">
    <name type="scientific">Desulforamulus aquiferis</name>
    <dbReference type="NCBI Taxonomy" id="1397668"/>
    <lineage>
        <taxon>Bacteria</taxon>
        <taxon>Bacillati</taxon>
        <taxon>Bacillota</taxon>
        <taxon>Clostridia</taxon>
        <taxon>Eubacteriales</taxon>
        <taxon>Peptococcaceae</taxon>
        <taxon>Desulforamulus</taxon>
    </lineage>
</organism>
<dbReference type="InterPro" id="IPR036390">
    <property type="entry name" value="WH_DNA-bd_sf"/>
</dbReference>